<dbReference type="RefSeq" id="XP_013333586.1">
    <property type="nucleotide sequence ID" value="XM_013478132.1"/>
</dbReference>
<sequence>MTSPWLCNHAAPSRKSVSKGLGPPRWMFVQIRLPPFMKLHMAAPYCLFGQQREPDETSPLLKYQVISDILDAAAVSTQPDVHASGRPAGMWDTRTATQSVARICFLEQRYQSGTFYTMQCKEVARPDIALLLAYFSASESCIPPPRHVLKQLAVALNRNKGQHTKRVACVLSNPPPYAEPSAAEGDLQSASYKRPMSPEVGSIDENKRRHGEWRRLERLRPQKWDEAMTPPPSLFNVDNPPPFARITSNPAIKGFCKRPALRFREGEALTVTLTIPCDPSGTPSRQMPESREGYA</sequence>
<reference evidence="2" key="2">
    <citation type="submission" date="2013-10" db="EMBL/GenBank/DDBJ databases">
        <authorList>
            <person name="Aslett M."/>
        </authorList>
    </citation>
    <scope>NUCLEOTIDE SEQUENCE [LARGE SCALE GENOMIC DNA]</scope>
    <source>
        <strain evidence="2">Weybridge</strain>
    </source>
</reference>
<dbReference type="VEuPathDB" id="ToxoDB:EMWEY_00026960"/>
<gene>
    <name evidence="2" type="ORF">EMWEY_00026960</name>
</gene>
<dbReference type="GeneID" id="25336682"/>
<protein>
    <submittedName>
        <fullName evidence="2">Uncharacterized protein</fullName>
    </submittedName>
</protein>
<dbReference type="Proteomes" id="UP000030763">
    <property type="component" value="Unassembled WGS sequence"/>
</dbReference>
<evidence type="ECO:0000313" key="2">
    <source>
        <dbReference type="EMBL" id="CDJ56936.1"/>
    </source>
</evidence>
<reference evidence="2" key="1">
    <citation type="submission" date="2013-10" db="EMBL/GenBank/DDBJ databases">
        <title>Genomic analysis of the causative agents of coccidiosis in chickens.</title>
        <authorList>
            <person name="Reid A.J."/>
            <person name="Blake D."/>
            <person name="Billington K."/>
            <person name="Browne H."/>
            <person name="Dunn M."/>
            <person name="Hung S."/>
            <person name="Kawahara F."/>
            <person name="Miranda-Saavedra D."/>
            <person name="Mourier T."/>
            <person name="Nagra H."/>
            <person name="Otto T.D."/>
            <person name="Rawlings N."/>
            <person name="Sanchez A."/>
            <person name="Sanders M."/>
            <person name="Subramaniam C."/>
            <person name="Tay Y."/>
            <person name="Dear P."/>
            <person name="Doerig C."/>
            <person name="Gruber A."/>
            <person name="Parkinson J."/>
            <person name="Shirley M."/>
            <person name="Wan K.L."/>
            <person name="Berriman M."/>
            <person name="Tomley F."/>
            <person name="Pain A."/>
        </authorList>
    </citation>
    <scope>NUCLEOTIDE SEQUENCE [LARGE SCALE GENOMIC DNA]</scope>
    <source>
        <strain evidence="2">Weybridge</strain>
    </source>
</reference>
<dbReference type="EMBL" id="HG719177">
    <property type="protein sequence ID" value="CDJ56936.1"/>
    <property type="molecule type" value="Genomic_DNA"/>
</dbReference>
<proteinExistence type="predicted"/>
<keyword evidence="3" id="KW-1185">Reference proteome</keyword>
<organism evidence="2 3">
    <name type="scientific">Eimeria maxima</name>
    <name type="common">Coccidian parasite</name>
    <dbReference type="NCBI Taxonomy" id="5804"/>
    <lineage>
        <taxon>Eukaryota</taxon>
        <taxon>Sar</taxon>
        <taxon>Alveolata</taxon>
        <taxon>Apicomplexa</taxon>
        <taxon>Conoidasida</taxon>
        <taxon>Coccidia</taxon>
        <taxon>Eucoccidiorida</taxon>
        <taxon>Eimeriorina</taxon>
        <taxon>Eimeriidae</taxon>
        <taxon>Eimeria</taxon>
    </lineage>
</organism>
<dbReference type="AlphaFoldDB" id="U6LYU7"/>
<feature type="region of interest" description="Disordered" evidence="1">
    <location>
        <begin position="179"/>
        <end position="206"/>
    </location>
</feature>
<feature type="region of interest" description="Disordered" evidence="1">
    <location>
        <begin position="274"/>
        <end position="295"/>
    </location>
</feature>
<evidence type="ECO:0000313" key="3">
    <source>
        <dbReference type="Proteomes" id="UP000030763"/>
    </source>
</evidence>
<accession>U6LYU7</accession>
<name>U6LYU7_EIMMA</name>
<evidence type="ECO:0000256" key="1">
    <source>
        <dbReference type="SAM" id="MobiDB-lite"/>
    </source>
</evidence>